<dbReference type="RefSeq" id="WP_320688267.1">
    <property type="nucleotide sequence ID" value="NZ_JAXBLV010000202.1"/>
</dbReference>
<protein>
    <recommendedName>
        <fullName evidence="3">Zinc ribbon domain-containing protein</fullName>
    </recommendedName>
</protein>
<organism evidence="1 2">
    <name type="scientific">Gemmata algarum</name>
    <dbReference type="NCBI Taxonomy" id="2975278"/>
    <lineage>
        <taxon>Bacteria</taxon>
        <taxon>Pseudomonadati</taxon>
        <taxon>Planctomycetota</taxon>
        <taxon>Planctomycetia</taxon>
        <taxon>Gemmatales</taxon>
        <taxon>Gemmataceae</taxon>
        <taxon>Gemmata</taxon>
    </lineage>
</organism>
<comment type="caution">
    <text evidence="1">The sequence shown here is derived from an EMBL/GenBank/DDBJ whole genome shotgun (WGS) entry which is preliminary data.</text>
</comment>
<evidence type="ECO:0008006" key="3">
    <source>
        <dbReference type="Google" id="ProtNLM"/>
    </source>
</evidence>
<name>A0ABU5F7T6_9BACT</name>
<proteinExistence type="predicted"/>
<gene>
    <name evidence="1" type="ORF">R5W23_003356</name>
</gene>
<keyword evidence="2" id="KW-1185">Reference proteome</keyword>
<accession>A0ABU5F7T6</accession>
<dbReference type="EMBL" id="JAXBLV010000202">
    <property type="protein sequence ID" value="MDY3561926.1"/>
    <property type="molecule type" value="Genomic_DNA"/>
</dbReference>
<sequence length="132" mass="14382">MVRNQLPAAGHDGASETMGMFLAAVPAAQRGRVRALLTDPHCGGRGLRALLARLDADRGALPDALPSELVEVYLRDDEAEPLHDCERCGLPVPVRAGRRCGHEASVDREYFPTCPQCGGRTGRHAFWSRRPQ</sequence>
<dbReference type="Proteomes" id="UP001272242">
    <property type="component" value="Unassembled WGS sequence"/>
</dbReference>
<reference evidence="2" key="1">
    <citation type="journal article" date="2023" name="Mar. Drugs">
        <title>Gemmata algarum, a Novel Planctomycete Isolated from an Algal Mat, Displays Antimicrobial Activity.</title>
        <authorList>
            <person name="Kumar G."/>
            <person name="Kallscheuer N."/>
            <person name="Kashif M."/>
            <person name="Ahamad S."/>
            <person name="Jagadeeshwari U."/>
            <person name="Pannikurungottu S."/>
            <person name="Haufschild T."/>
            <person name="Kabuu M."/>
            <person name="Sasikala C."/>
            <person name="Jogler C."/>
            <person name="Ramana C."/>
        </authorList>
    </citation>
    <scope>NUCLEOTIDE SEQUENCE [LARGE SCALE GENOMIC DNA]</scope>
    <source>
        <strain evidence="2">JC673</strain>
    </source>
</reference>
<evidence type="ECO:0000313" key="1">
    <source>
        <dbReference type="EMBL" id="MDY3561926.1"/>
    </source>
</evidence>
<evidence type="ECO:0000313" key="2">
    <source>
        <dbReference type="Proteomes" id="UP001272242"/>
    </source>
</evidence>